<dbReference type="Proteomes" id="UP001337655">
    <property type="component" value="Unassembled WGS sequence"/>
</dbReference>
<dbReference type="GeneID" id="89923419"/>
<feature type="compositionally biased region" description="Basic and acidic residues" evidence="1">
    <location>
        <begin position="83"/>
        <end position="101"/>
    </location>
</feature>
<keyword evidence="3" id="KW-1185">Reference proteome</keyword>
<gene>
    <name evidence="2" type="ORF">LTR77_002072</name>
</gene>
<name>A0AAV9PJA9_9PEZI</name>
<dbReference type="RefSeq" id="XP_064662086.1">
    <property type="nucleotide sequence ID" value="XM_064799331.1"/>
</dbReference>
<feature type="compositionally biased region" description="Basic and acidic residues" evidence="1">
    <location>
        <begin position="158"/>
        <end position="172"/>
    </location>
</feature>
<dbReference type="EMBL" id="JAVRRT010000003">
    <property type="protein sequence ID" value="KAK5173391.1"/>
    <property type="molecule type" value="Genomic_DNA"/>
</dbReference>
<reference evidence="2 3" key="1">
    <citation type="submission" date="2023-08" db="EMBL/GenBank/DDBJ databases">
        <title>Black Yeasts Isolated from many extreme environments.</title>
        <authorList>
            <person name="Coleine C."/>
            <person name="Stajich J.E."/>
            <person name="Selbmann L."/>
        </authorList>
    </citation>
    <scope>NUCLEOTIDE SEQUENCE [LARGE SCALE GENOMIC DNA]</scope>
    <source>
        <strain evidence="2 3">CCFEE 5935</strain>
    </source>
</reference>
<organism evidence="2 3">
    <name type="scientific">Saxophila tyrrhenica</name>
    <dbReference type="NCBI Taxonomy" id="1690608"/>
    <lineage>
        <taxon>Eukaryota</taxon>
        <taxon>Fungi</taxon>
        <taxon>Dikarya</taxon>
        <taxon>Ascomycota</taxon>
        <taxon>Pezizomycotina</taxon>
        <taxon>Dothideomycetes</taxon>
        <taxon>Dothideomycetidae</taxon>
        <taxon>Mycosphaerellales</taxon>
        <taxon>Extremaceae</taxon>
        <taxon>Saxophila</taxon>
    </lineage>
</organism>
<feature type="region of interest" description="Disordered" evidence="1">
    <location>
        <begin position="280"/>
        <end position="302"/>
    </location>
</feature>
<sequence>MPYWPEPEEVTGRAEDLNNMERHYGIGRKNDSPASSSTPLPASIKLDNARGMPVPKKTGPSKTEAVPVINRKPAPLAEPKQTVADEKPTPRKSKFEEHLGEDSSWAPITVTAKDDLAHAPLFDLPQSPRPKAKRSDSISSVTSSIRSFGRRFSGSVKEMSDIVKMDRSERTTWRHGKRDSLTGEPSTPTKARPSDLSASERVAFSLSIMTDSIKNRGRTGTAGSDMSPGMTDSAPPGAMNSCEVCDKPTWDHLIRGMCKECHEKDMKVNGEKVKDEGDLFTGSWSHQQGRSTWPDGQTPKDEYMRLPGKRKLVRIRRTIYEDPGKPFADDDEDDDSPPSESWFKHGQPPRGSWFTHGKPLPALTHRPEADRQASIYSDTGDEKPQFPEAMEARQRSLGSRDRYQDSSMPRQEVPASVRTDHRRSKSVAMSPANTNTAYVRPRGFWRKGSAPAARLSAPDSSEGKDVRDTRFYGFYDEVMDNYRGRDSML</sequence>
<evidence type="ECO:0000256" key="1">
    <source>
        <dbReference type="SAM" id="MobiDB-lite"/>
    </source>
</evidence>
<feature type="compositionally biased region" description="Polar residues" evidence="1">
    <location>
        <begin position="282"/>
        <end position="295"/>
    </location>
</feature>
<feature type="region of interest" description="Disordered" evidence="1">
    <location>
        <begin position="120"/>
        <end position="198"/>
    </location>
</feature>
<evidence type="ECO:0000313" key="2">
    <source>
        <dbReference type="EMBL" id="KAK5173391.1"/>
    </source>
</evidence>
<proteinExistence type="predicted"/>
<feature type="region of interest" description="Disordered" evidence="1">
    <location>
        <begin position="24"/>
        <end position="107"/>
    </location>
</feature>
<evidence type="ECO:0000313" key="3">
    <source>
        <dbReference type="Proteomes" id="UP001337655"/>
    </source>
</evidence>
<feature type="compositionally biased region" description="Basic and acidic residues" evidence="1">
    <location>
        <begin position="380"/>
        <end position="404"/>
    </location>
</feature>
<accession>A0AAV9PJA9</accession>
<feature type="compositionally biased region" description="Low complexity" evidence="1">
    <location>
        <begin position="137"/>
        <end position="155"/>
    </location>
</feature>
<comment type="caution">
    <text evidence="2">The sequence shown here is derived from an EMBL/GenBank/DDBJ whole genome shotgun (WGS) entry which is preliminary data.</text>
</comment>
<feature type="compositionally biased region" description="Low complexity" evidence="1">
    <location>
        <begin position="32"/>
        <end position="43"/>
    </location>
</feature>
<feature type="region of interest" description="Disordered" evidence="1">
    <location>
        <begin position="322"/>
        <end position="468"/>
    </location>
</feature>
<protein>
    <submittedName>
        <fullName evidence="2">Uncharacterized protein</fullName>
    </submittedName>
</protein>
<dbReference type="AlphaFoldDB" id="A0AAV9PJA9"/>